<evidence type="ECO:0000259" key="1">
    <source>
        <dbReference type="PROSITE" id="PS50042"/>
    </source>
</evidence>
<dbReference type="EMBL" id="JADEXQ010000199">
    <property type="protein sequence ID" value="MBE9033432.1"/>
    <property type="molecule type" value="Genomic_DNA"/>
</dbReference>
<dbReference type="RefSeq" id="WP_264328235.1">
    <property type="nucleotide sequence ID" value="NZ_JADEXQ010000199.1"/>
</dbReference>
<dbReference type="InterPro" id="IPR014710">
    <property type="entry name" value="RmlC-like_jellyroll"/>
</dbReference>
<accession>A0A928VTJ0</accession>
<dbReference type="InterPro" id="IPR000595">
    <property type="entry name" value="cNMP-bd_dom"/>
</dbReference>
<reference evidence="2" key="1">
    <citation type="submission" date="2020-10" db="EMBL/GenBank/DDBJ databases">
        <authorList>
            <person name="Castelo-Branco R."/>
            <person name="Eusebio N."/>
            <person name="Adriana R."/>
            <person name="Vieira A."/>
            <person name="Brugerolle De Fraissinette N."/>
            <person name="Rezende De Castro R."/>
            <person name="Schneider M.P."/>
            <person name="Vasconcelos V."/>
            <person name="Leao P.N."/>
        </authorList>
    </citation>
    <scope>NUCLEOTIDE SEQUENCE</scope>
    <source>
        <strain evidence="2">LEGE 11480</strain>
    </source>
</reference>
<gene>
    <name evidence="2" type="ORF">IQ266_27250</name>
</gene>
<feature type="domain" description="Cyclic nucleotide-binding" evidence="1">
    <location>
        <begin position="7"/>
        <end position="107"/>
    </location>
</feature>
<dbReference type="InterPro" id="IPR018490">
    <property type="entry name" value="cNMP-bd_dom_sf"/>
</dbReference>
<dbReference type="SMART" id="SM00100">
    <property type="entry name" value="cNMP"/>
    <property type="match status" value="1"/>
</dbReference>
<organism evidence="2 3">
    <name type="scientific">Romeriopsis navalis LEGE 11480</name>
    <dbReference type="NCBI Taxonomy" id="2777977"/>
    <lineage>
        <taxon>Bacteria</taxon>
        <taxon>Bacillati</taxon>
        <taxon>Cyanobacteriota</taxon>
        <taxon>Cyanophyceae</taxon>
        <taxon>Leptolyngbyales</taxon>
        <taxon>Leptolyngbyaceae</taxon>
        <taxon>Romeriopsis</taxon>
        <taxon>Romeriopsis navalis</taxon>
    </lineage>
</organism>
<keyword evidence="3" id="KW-1185">Reference proteome</keyword>
<protein>
    <submittedName>
        <fullName evidence="2">Cyclic nucleotide-binding domain-containing protein</fullName>
    </submittedName>
</protein>
<dbReference type="SUPFAM" id="SSF51206">
    <property type="entry name" value="cAMP-binding domain-like"/>
    <property type="match status" value="1"/>
</dbReference>
<name>A0A928VTJ0_9CYAN</name>
<dbReference type="PANTHER" id="PTHR24567:SF68">
    <property type="entry name" value="DNA-BINDING TRANSCRIPTIONAL DUAL REGULATOR CRP"/>
    <property type="match status" value="1"/>
</dbReference>
<proteinExistence type="predicted"/>
<evidence type="ECO:0000313" key="2">
    <source>
        <dbReference type="EMBL" id="MBE9033432.1"/>
    </source>
</evidence>
<comment type="caution">
    <text evidence="2">The sequence shown here is derived from an EMBL/GenBank/DDBJ whole genome shotgun (WGS) entry which is preliminary data.</text>
</comment>
<dbReference type="AlphaFoldDB" id="A0A928VTJ0"/>
<evidence type="ECO:0000313" key="3">
    <source>
        <dbReference type="Proteomes" id="UP000625316"/>
    </source>
</evidence>
<dbReference type="InterPro" id="IPR050397">
    <property type="entry name" value="Env_Response_Regulators"/>
</dbReference>
<dbReference type="GO" id="GO:0003700">
    <property type="term" value="F:DNA-binding transcription factor activity"/>
    <property type="evidence" value="ECO:0007669"/>
    <property type="project" value="TreeGrafter"/>
</dbReference>
<dbReference type="Proteomes" id="UP000625316">
    <property type="component" value="Unassembled WGS sequence"/>
</dbReference>
<dbReference type="Gene3D" id="2.60.120.10">
    <property type="entry name" value="Jelly Rolls"/>
    <property type="match status" value="1"/>
</dbReference>
<dbReference type="CDD" id="cd00038">
    <property type="entry name" value="CAP_ED"/>
    <property type="match status" value="1"/>
</dbReference>
<dbReference type="Pfam" id="PF00027">
    <property type="entry name" value="cNMP_binding"/>
    <property type="match status" value="1"/>
</dbReference>
<dbReference type="GO" id="GO:0005829">
    <property type="term" value="C:cytosol"/>
    <property type="evidence" value="ECO:0007669"/>
    <property type="project" value="TreeGrafter"/>
</dbReference>
<sequence length="179" mass="19920">MKKILFILGELADADVDWLLYVGRKEKIAAGTTLIQEGFPVDTLYLVLTGALSVTIDKIGKEIARLDSGEVVGEISFLDARPPVATVRALTDSLVFSIPRQQLQQKLAEDSAFSTHFYRAIALLMADRMRNTVALLGYGEDIEFESPFQIARDLSPTVVEHLPMARQRLVSLVKRLRGF</sequence>
<dbReference type="PANTHER" id="PTHR24567">
    <property type="entry name" value="CRP FAMILY TRANSCRIPTIONAL REGULATORY PROTEIN"/>
    <property type="match status" value="1"/>
</dbReference>
<dbReference type="PROSITE" id="PS50042">
    <property type="entry name" value="CNMP_BINDING_3"/>
    <property type="match status" value="1"/>
</dbReference>